<feature type="domain" description="DUF6443" evidence="1">
    <location>
        <begin position="28"/>
        <end position="158"/>
    </location>
</feature>
<gene>
    <name evidence="2" type="ORF">EG849_14240</name>
</gene>
<organism evidence="2 3">
    <name type="scientific">Flavobacterium macacae</name>
    <dbReference type="NCBI Taxonomy" id="2488993"/>
    <lineage>
        <taxon>Bacteria</taxon>
        <taxon>Pseudomonadati</taxon>
        <taxon>Bacteroidota</taxon>
        <taxon>Flavobacteriia</taxon>
        <taxon>Flavobacteriales</taxon>
        <taxon>Flavobacteriaceae</taxon>
        <taxon>Flavobacterium</taxon>
    </lineage>
</organism>
<keyword evidence="3" id="KW-1185">Reference proteome</keyword>
<dbReference type="Proteomes" id="UP000271937">
    <property type="component" value="Unassembled WGS sequence"/>
</dbReference>
<name>A0A3P3W158_9FLAO</name>
<dbReference type="Pfam" id="PF20041">
    <property type="entry name" value="DUF6443"/>
    <property type="match status" value="1"/>
</dbReference>
<comment type="caution">
    <text evidence="2">The sequence shown here is derived from an EMBL/GenBank/DDBJ whole genome shotgun (WGS) entry which is preliminary data.</text>
</comment>
<reference evidence="2 3" key="1">
    <citation type="submission" date="2018-11" db="EMBL/GenBank/DDBJ databases">
        <title>Flavobacterium sp. nov., YIM 102600 draft genome.</title>
        <authorList>
            <person name="Li G."/>
            <person name="Jiang Y."/>
        </authorList>
    </citation>
    <scope>NUCLEOTIDE SEQUENCE [LARGE SCALE GENOMIC DNA]</scope>
    <source>
        <strain evidence="2 3">YIM 102600</strain>
    </source>
</reference>
<evidence type="ECO:0000313" key="2">
    <source>
        <dbReference type="EMBL" id="RRJ88524.1"/>
    </source>
</evidence>
<accession>A0A3P3W158</accession>
<dbReference type="AlphaFoldDB" id="A0A3P3W158"/>
<feature type="non-terminal residue" evidence="2">
    <location>
        <position position="261"/>
    </location>
</feature>
<dbReference type="RefSeq" id="WP_233581813.1">
    <property type="nucleotide sequence ID" value="NZ_RQVR01000023.1"/>
</dbReference>
<dbReference type="InterPro" id="IPR045619">
    <property type="entry name" value="DUF6443"/>
</dbReference>
<dbReference type="EMBL" id="RQVR01000023">
    <property type="protein sequence ID" value="RRJ88524.1"/>
    <property type="molecule type" value="Genomic_DNA"/>
</dbReference>
<sequence>MKTILYLALLAPLLLWSQSIDQNYVLSRNYKQASATIIPNPSIQQAATSITYFDGLGRAIQQVSVDQSAEGKSIVVPMEYDVYGRMAIEYLPYASELGGGNYRPDALTEVLGYADYNGEPPYSEKLLESSPLNRVLKQSAPGESWAMGSGHEIRLDYQANSGSDNIIRYTASATWNAAHSIYDVSLSQGSYATGDLYKTVTKDENWTSGKNNTSEEYKDKEGRVVLKRTYNDSDPHDTYYVYDQFGNLSYVIPPESSSPTV</sequence>
<protein>
    <submittedName>
        <fullName evidence="2">Type IV secretion protein Rhs</fullName>
    </submittedName>
</protein>
<evidence type="ECO:0000313" key="3">
    <source>
        <dbReference type="Proteomes" id="UP000271937"/>
    </source>
</evidence>
<proteinExistence type="predicted"/>
<evidence type="ECO:0000259" key="1">
    <source>
        <dbReference type="Pfam" id="PF20041"/>
    </source>
</evidence>